<evidence type="ECO:0000256" key="1">
    <source>
        <dbReference type="ARBA" id="ARBA00004651"/>
    </source>
</evidence>
<dbReference type="PANTHER" id="PTHR23513:SF11">
    <property type="entry name" value="STAPHYLOFERRIN A TRANSPORTER"/>
    <property type="match status" value="1"/>
</dbReference>
<reference evidence="7" key="1">
    <citation type="submission" date="2024-07" db="EMBL/GenBank/DDBJ databases">
        <title>Genome Analysis of a Potential Novel Vibrio Species Secreting pH- and Thermo-stable Alginate Lyase and its Application in Producing Alginate Oligosaccharides.</title>
        <authorList>
            <person name="Huang H."/>
            <person name="Bao K."/>
        </authorList>
    </citation>
    <scope>NUCLEOTIDE SEQUENCE</scope>
    <source>
        <strain evidence="7">HB236076</strain>
    </source>
</reference>
<keyword evidence="5 6" id="KW-0472">Membrane</keyword>
<dbReference type="EMBL" id="CP162601">
    <property type="protein sequence ID" value="XDK24355.1"/>
    <property type="molecule type" value="Genomic_DNA"/>
</dbReference>
<protein>
    <submittedName>
        <fullName evidence="7">MFS transporter</fullName>
    </submittedName>
</protein>
<comment type="subcellular location">
    <subcellularLocation>
        <location evidence="1">Cell membrane</location>
        <topology evidence="1">Multi-pass membrane protein</topology>
    </subcellularLocation>
</comment>
<evidence type="ECO:0000256" key="5">
    <source>
        <dbReference type="ARBA" id="ARBA00023136"/>
    </source>
</evidence>
<feature type="transmembrane region" description="Helical" evidence="6">
    <location>
        <begin position="248"/>
        <end position="270"/>
    </location>
</feature>
<keyword evidence="4 6" id="KW-1133">Transmembrane helix</keyword>
<proteinExistence type="predicted"/>
<dbReference type="GO" id="GO:0005886">
    <property type="term" value="C:plasma membrane"/>
    <property type="evidence" value="ECO:0007669"/>
    <property type="project" value="UniProtKB-SubCell"/>
</dbReference>
<name>A0AB39HCG5_9VIBR</name>
<feature type="transmembrane region" description="Helical" evidence="6">
    <location>
        <begin position="74"/>
        <end position="95"/>
    </location>
</feature>
<organism evidence="7">
    <name type="scientific">Vibrio sp. HB236076</name>
    <dbReference type="NCBI Taxonomy" id="3232307"/>
    <lineage>
        <taxon>Bacteria</taxon>
        <taxon>Pseudomonadati</taxon>
        <taxon>Pseudomonadota</taxon>
        <taxon>Gammaproteobacteria</taxon>
        <taxon>Vibrionales</taxon>
        <taxon>Vibrionaceae</taxon>
        <taxon>Vibrio</taxon>
    </lineage>
</organism>
<keyword evidence="2" id="KW-1003">Cell membrane</keyword>
<feature type="transmembrane region" description="Helical" evidence="6">
    <location>
        <begin position="40"/>
        <end position="62"/>
    </location>
</feature>
<dbReference type="SUPFAM" id="SSF103473">
    <property type="entry name" value="MFS general substrate transporter"/>
    <property type="match status" value="1"/>
</dbReference>
<dbReference type="RefSeq" id="WP_306100413.1">
    <property type="nucleotide sequence ID" value="NZ_CP162601.1"/>
</dbReference>
<dbReference type="InterPro" id="IPR011701">
    <property type="entry name" value="MFS"/>
</dbReference>
<evidence type="ECO:0000256" key="4">
    <source>
        <dbReference type="ARBA" id="ARBA00022989"/>
    </source>
</evidence>
<feature type="transmembrane region" description="Helical" evidence="6">
    <location>
        <begin position="217"/>
        <end position="242"/>
    </location>
</feature>
<evidence type="ECO:0000256" key="6">
    <source>
        <dbReference type="SAM" id="Phobius"/>
    </source>
</evidence>
<dbReference type="PANTHER" id="PTHR23513">
    <property type="entry name" value="INTEGRAL MEMBRANE EFFLUX PROTEIN-RELATED"/>
    <property type="match status" value="1"/>
</dbReference>
<feature type="transmembrane region" description="Helical" evidence="6">
    <location>
        <begin position="168"/>
        <end position="186"/>
    </location>
</feature>
<dbReference type="GO" id="GO:0022857">
    <property type="term" value="F:transmembrane transporter activity"/>
    <property type="evidence" value="ECO:0007669"/>
    <property type="project" value="InterPro"/>
</dbReference>
<keyword evidence="3 6" id="KW-0812">Transmembrane</keyword>
<dbReference type="InterPro" id="IPR036259">
    <property type="entry name" value="MFS_trans_sf"/>
</dbReference>
<evidence type="ECO:0000256" key="2">
    <source>
        <dbReference type="ARBA" id="ARBA00022475"/>
    </source>
</evidence>
<dbReference type="KEGG" id="vih:AB0763_08975"/>
<dbReference type="Pfam" id="PF07690">
    <property type="entry name" value="MFS_1"/>
    <property type="match status" value="1"/>
</dbReference>
<dbReference type="Gene3D" id="1.20.1250.20">
    <property type="entry name" value="MFS general substrate transporter like domains"/>
    <property type="match status" value="1"/>
</dbReference>
<dbReference type="AlphaFoldDB" id="A0AB39HCG5"/>
<accession>A0AB39HCG5</accession>
<gene>
    <name evidence="7" type="ORF">AB0763_08975</name>
</gene>
<evidence type="ECO:0000256" key="3">
    <source>
        <dbReference type="ARBA" id="ARBA00022692"/>
    </source>
</evidence>
<sequence length="400" mass="44118">MESAVKTRTTTYLTGRFFDGVSSGLFMMALPWVMLLTPNMGSFVALLALSCTLLSFVFTPFFSTMIDRYSRKRLLVSVQLIQSITAAVVAVFYGIGCESNWLLAVAQLIFWTSSNLAWSANNAFTQENFNQNEYASISGKQEVIMQVTTLGSGALGVVLLEWWGMFEFSSWAAMASAIAATSYMLTPYRRQRMDAISVTFVTQLTESRDIFLQRPHFYGFLILSALSYPILTFLIKLVPIWFSEIGVSGAWFAGYNIAFGMGSLVTGLLIGRLLTLGSQQSIMIQAMAIASVMLIGMSLSASPWLLLVFTFFFGTFNALNRIARTNLMHHTIRVDQRGRAEGGLQMCSTLAQSMSYVVIAYLSHLGVTQLGFFFAAGVMVAAVLMMIHLNKGQAMVIDSV</sequence>
<feature type="transmembrane region" description="Helical" evidence="6">
    <location>
        <begin position="12"/>
        <end position="34"/>
    </location>
</feature>
<feature type="transmembrane region" description="Helical" evidence="6">
    <location>
        <begin position="370"/>
        <end position="389"/>
    </location>
</feature>
<evidence type="ECO:0000313" key="7">
    <source>
        <dbReference type="EMBL" id="XDK24355.1"/>
    </source>
</evidence>